<organism evidence="3 5">
    <name type="scientific">Fluoribacter gormanii</name>
    <dbReference type="NCBI Taxonomy" id="464"/>
    <lineage>
        <taxon>Bacteria</taxon>
        <taxon>Pseudomonadati</taxon>
        <taxon>Pseudomonadota</taxon>
        <taxon>Gammaproteobacteria</taxon>
        <taxon>Legionellales</taxon>
        <taxon>Legionellaceae</taxon>
        <taxon>Fluoribacter</taxon>
    </lineage>
</organism>
<accession>A0A377GGB3</accession>
<feature type="signal peptide" evidence="1">
    <location>
        <begin position="1"/>
        <end position="21"/>
    </location>
</feature>
<dbReference type="Proteomes" id="UP000254374">
    <property type="component" value="Unassembled WGS sequence"/>
</dbReference>
<feature type="chain" id="PRO_5016599012" description="Lipoprotein" evidence="1">
    <location>
        <begin position="22"/>
        <end position="105"/>
    </location>
</feature>
<dbReference type="PROSITE" id="PS51257">
    <property type="entry name" value="PROKAR_LIPOPROTEIN"/>
    <property type="match status" value="1"/>
</dbReference>
<gene>
    <name evidence="3" type="ORF">NCTC11401_00674</name>
    <name evidence="2" type="ORF">SAMN05421777_1292</name>
</gene>
<dbReference type="OrthoDB" id="5653382at2"/>
<keyword evidence="1" id="KW-0732">Signal</keyword>
<dbReference type="EMBL" id="UGGV01000001">
    <property type="protein sequence ID" value="STO23869.1"/>
    <property type="molecule type" value="Genomic_DNA"/>
</dbReference>
<evidence type="ECO:0000313" key="4">
    <source>
        <dbReference type="Proteomes" id="UP000186808"/>
    </source>
</evidence>
<proteinExistence type="predicted"/>
<sequence length="105" mass="11446">MIKVICTVSLLGMMFTLIGCAPTAYIVGTTNQPINYTYAPGYNPPQVAYPDVPVDANTSIDSAEVIQQEHEINAINDSIAIKEKQDEAARQQAIQLQLNALPKLQ</sequence>
<evidence type="ECO:0000313" key="3">
    <source>
        <dbReference type="EMBL" id="STO23869.1"/>
    </source>
</evidence>
<evidence type="ECO:0000313" key="5">
    <source>
        <dbReference type="Proteomes" id="UP000254374"/>
    </source>
</evidence>
<reference evidence="3 5" key="2">
    <citation type="submission" date="2018-06" db="EMBL/GenBank/DDBJ databases">
        <authorList>
            <consortium name="Pathogen Informatics"/>
            <person name="Doyle S."/>
        </authorList>
    </citation>
    <scope>NUCLEOTIDE SEQUENCE [LARGE SCALE GENOMIC DNA]</scope>
    <source>
        <strain evidence="3 5">NCTC11401</strain>
    </source>
</reference>
<evidence type="ECO:0000313" key="2">
    <source>
        <dbReference type="EMBL" id="SIR84262.1"/>
    </source>
</evidence>
<dbReference type="Proteomes" id="UP000186808">
    <property type="component" value="Unassembled WGS sequence"/>
</dbReference>
<evidence type="ECO:0008006" key="6">
    <source>
        <dbReference type="Google" id="ProtNLM"/>
    </source>
</evidence>
<protein>
    <recommendedName>
        <fullName evidence="6">Lipoprotein</fullName>
    </recommendedName>
</protein>
<dbReference type="AlphaFoldDB" id="A0A377GGB3"/>
<evidence type="ECO:0000256" key="1">
    <source>
        <dbReference type="SAM" id="SignalP"/>
    </source>
</evidence>
<keyword evidence="4" id="KW-1185">Reference proteome</keyword>
<dbReference type="RefSeq" id="WP_058466933.1">
    <property type="nucleotide sequence ID" value="NZ_CAAAIV010000020.1"/>
</dbReference>
<reference evidence="2 4" key="1">
    <citation type="submission" date="2017-01" db="EMBL/GenBank/DDBJ databases">
        <authorList>
            <person name="Varghese N."/>
            <person name="Submissions S."/>
        </authorList>
    </citation>
    <scope>NUCLEOTIDE SEQUENCE [LARGE SCALE GENOMIC DNA]</scope>
    <source>
        <strain evidence="2 4">ATCC 33342</strain>
    </source>
</reference>
<name>A0A377GGB3_9GAMM</name>
<dbReference type="EMBL" id="FTNL01000029">
    <property type="protein sequence ID" value="SIR84262.1"/>
    <property type="molecule type" value="Genomic_DNA"/>
</dbReference>